<evidence type="ECO:0000313" key="2">
    <source>
        <dbReference type="EMBL" id="AKQ33219.1"/>
    </source>
</evidence>
<evidence type="ECO:0000313" key="3">
    <source>
        <dbReference type="Proteomes" id="UP000063965"/>
    </source>
</evidence>
<dbReference type="SUPFAM" id="SSF101738">
    <property type="entry name" value="SspB-like"/>
    <property type="match status" value="1"/>
</dbReference>
<dbReference type="PIRSF" id="PIRSF005276">
    <property type="entry name" value="SspB"/>
    <property type="match status" value="1"/>
</dbReference>
<organism evidence="2 3">
    <name type="scientific">Candidatus Coxiella mudrowiae</name>
    <dbReference type="NCBI Taxonomy" id="2054173"/>
    <lineage>
        <taxon>Bacteria</taxon>
        <taxon>Pseudomonadati</taxon>
        <taxon>Pseudomonadota</taxon>
        <taxon>Gammaproteobacteria</taxon>
        <taxon>Legionellales</taxon>
        <taxon>Coxiellaceae</taxon>
        <taxon>Coxiella</taxon>
    </lineage>
</organism>
<dbReference type="Gene3D" id="2.30.30.220">
    <property type="entry name" value="SspB-like"/>
    <property type="match status" value="1"/>
</dbReference>
<dbReference type="PANTHER" id="PTHR37486:SF1">
    <property type="entry name" value="STRINGENT STARVATION PROTEIN B"/>
    <property type="match status" value="1"/>
</dbReference>
<dbReference type="Pfam" id="PF04386">
    <property type="entry name" value="SspB"/>
    <property type="match status" value="1"/>
</dbReference>
<feature type="compositionally biased region" description="Basic residues" evidence="1">
    <location>
        <begin position="126"/>
        <end position="138"/>
    </location>
</feature>
<keyword evidence="3" id="KW-1185">Reference proteome</keyword>
<proteinExistence type="predicted"/>
<dbReference type="NCBIfam" id="NF008769">
    <property type="entry name" value="PRK11798.2-5"/>
    <property type="match status" value="1"/>
</dbReference>
<dbReference type="InterPro" id="IPR007481">
    <property type="entry name" value="SspB"/>
</dbReference>
<dbReference type="PANTHER" id="PTHR37486">
    <property type="entry name" value="STRINGENT STARVATION PROTEIN B"/>
    <property type="match status" value="1"/>
</dbReference>
<dbReference type="InterPro" id="IPR036760">
    <property type="entry name" value="SspB-like_sf"/>
</dbReference>
<dbReference type="EMBL" id="CP011126">
    <property type="protein sequence ID" value="AKQ33219.1"/>
    <property type="molecule type" value="Genomic_DNA"/>
</dbReference>
<gene>
    <name evidence="2" type="primary">sspB</name>
    <name evidence="2" type="ORF">CleRT_01770</name>
</gene>
<protein>
    <submittedName>
        <fullName evidence="2">Stringent starvation protein B</fullName>
    </submittedName>
</protein>
<evidence type="ECO:0000256" key="1">
    <source>
        <dbReference type="SAM" id="MobiDB-lite"/>
    </source>
</evidence>
<feature type="region of interest" description="Disordered" evidence="1">
    <location>
        <begin position="108"/>
        <end position="138"/>
    </location>
</feature>
<dbReference type="Proteomes" id="UP000063965">
    <property type="component" value="Chromosome"/>
</dbReference>
<name>A0ABN4HQY2_9COXI</name>
<sequence>MTSSPSVKMTSSRPYLLRAIYEWLIDNQLTPYIMVDAVIPNVEVPERFVEDGKIILNIEPQAVGRLRMGNDAVEFDARFSGIAHHIFIPISAIQAIYAFENGRGMVFNEEEDGGDGNPPPLSQKSPVKRGRPNLKIVK</sequence>
<reference evidence="2 3" key="1">
    <citation type="journal article" date="2015" name="Genome Biol. Evol.">
        <title>Distinctive Genome Reduction Rates Revealed by Genomic Analyses of Two Coxiella-Like Endosymbionts in Ticks.</title>
        <authorList>
            <person name="Gottlieb Y."/>
            <person name="Lalzar I."/>
            <person name="Klasson L."/>
        </authorList>
    </citation>
    <scope>NUCLEOTIDE SEQUENCE [LARGE SCALE GENOMIC DNA]</scope>
    <source>
        <strain evidence="2 3">CRt</strain>
    </source>
</reference>
<accession>A0ABN4HQY2</accession>